<protein>
    <recommendedName>
        <fullName evidence="3">Urease accessory protein UreD</fullName>
    </recommendedName>
</protein>
<keyword evidence="6" id="KW-1185">Reference proteome</keyword>
<dbReference type="InterPro" id="IPR002669">
    <property type="entry name" value="UreD"/>
</dbReference>
<evidence type="ECO:0000313" key="5">
    <source>
        <dbReference type="EMBL" id="GLK68069.1"/>
    </source>
</evidence>
<dbReference type="Pfam" id="PF01774">
    <property type="entry name" value="UreD"/>
    <property type="match status" value="1"/>
</dbReference>
<evidence type="ECO:0000256" key="3">
    <source>
        <dbReference type="HAMAP-Rule" id="MF_01384"/>
    </source>
</evidence>
<dbReference type="PANTHER" id="PTHR33643">
    <property type="entry name" value="UREASE ACCESSORY PROTEIN D"/>
    <property type="match status" value="1"/>
</dbReference>
<comment type="function">
    <text evidence="3">Required for maturation of urease via the functional incorporation of the urease nickel metallocenter.</text>
</comment>
<dbReference type="PANTHER" id="PTHR33643:SF1">
    <property type="entry name" value="UREASE ACCESSORY PROTEIN D"/>
    <property type="match status" value="1"/>
</dbReference>
<reference evidence="5" key="1">
    <citation type="journal article" date="2014" name="Int. J. Syst. Evol. Microbiol.">
        <title>Complete genome sequence of Corynebacterium casei LMG S-19264T (=DSM 44701T), isolated from a smear-ripened cheese.</title>
        <authorList>
            <consortium name="US DOE Joint Genome Institute (JGI-PGF)"/>
            <person name="Walter F."/>
            <person name="Albersmeier A."/>
            <person name="Kalinowski J."/>
            <person name="Ruckert C."/>
        </authorList>
    </citation>
    <scope>NUCLEOTIDE SEQUENCE</scope>
    <source>
        <strain evidence="5">VKM B-2347</strain>
    </source>
</reference>
<keyword evidence="2 3" id="KW-0143">Chaperone</keyword>
<keyword evidence="3" id="KW-0963">Cytoplasm</keyword>
<name>A0A9W6J2F6_9HYPH</name>
<dbReference type="GO" id="GO:0016151">
    <property type="term" value="F:nickel cation binding"/>
    <property type="evidence" value="ECO:0007669"/>
    <property type="project" value="UniProtKB-UniRule"/>
</dbReference>
<evidence type="ECO:0000313" key="6">
    <source>
        <dbReference type="Proteomes" id="UP001143372"/>
    </source>
</evidence>
<evidence type="ECO:0000256" key="2">
    <source>
        <dbReference type="ARBA" id="ARBA00023186"/>
    </source>
</evidence>
<evidence type="ECO:0000256" key="1">
    <source>
        <dbReference type="ARBA" id="ARBA00007177"/>
    </source>
</evidence>
<sequence length="282" mass="29875">MYASDSPSEILGGVPAPPRQRSEGSIALRVETSGGGSRVTRLAEGGASRIRIPRAEHGLDAVMLNVAGGLACGDRMTVSVEAGPDSAVALSTPGAERVYRSDGATTHVETRLSVEAGATLGWLPQETILFDRSRLSRRLDADVASDGRLLVYEALVFGRVARGETVEGGMLDDRWRVRRGGGLVFAETLSFVGPIREILAKRTVAAGSVALATLLYVAPDAEARLAAVREALEHHAVEAGASAWNGMLVLRLLSPFGERLRDAAHAVLPLLLARPLPRVWSC</sequence>
<feature type="region of interest" description="Disordered" evidence="4">
    <location>
        <begin position="1"/>
        <end position="23"/>
    </location>
</feature>
<dbReference type="Proteomes" id="UP001143372">
    <property type="component" value="Unassembled WGS sequence"/>
</dbReference>
<dbReference type="GO" id="GO:0005737">
    <property type="term" value="C:cytoplasm"/>
    <property type="evidence" value="ECO:0007669"/>
    <property type="project" value="UniProtKB-SubCell"/>
</dbReference>
<reference evidence="5" key="2">
    <citation type="submission" date="2023-01" db="EMBL/GenBank/DDBJ databases">
        <authorList>
            <person name="Sun Q."/>
            <person name="Evtushenko L."/>
        </authorList>
    </citation>
    <scope>NUCLEOTIDE SEQUENCE</scope>
    <source>
        <strain evidence="5">VKM B-2347</strain>
    </source>
</reference>
<dbReference type="HAMAP" id="MF_01384">
    <property type="entry name" value="UreD"/>
    <property type="match status" value="1"/>
</dbReference>
<evidence type="ECO:0000256" key="4">
    <source>
        <dbReference type="SAM" id="MobiDB-lite"/>
    </source>
</evidence>
<dbReference type="RefSeq" id="WP_271168298.1">
    <property type="nucleotide sequence ID" value="NZ_BSFI01000007.1"/>
</dbReference>
<accession>A0A9W6J2F6</accession>
<dbReference type="EMBL" id="BSFI01000007">
    <property type="protein sequence ID" value="GLK68069.1"/>
    <property type="molecule type" value="Genomic_DNA"/>
</dbReference>
<organism evidence="5 6">
    <name type="scientific">Hansschlegelia plantiphila</name>
    <dbReference type="NCBI Taxonomy" id="374655"/>
    <lineage>
        <taxon>Bacteria</taxon>
        <taxon>Pseudomonadati</taxon>
        <taxon>Pseudomonadota</taxon>
        <taxon>Alphaproteobacteria</taxon>
        <taxon>Hyphomicrobiales</taxon>
        <taxon>Methylopilaceae</taxon>
        <taxon>Hansschlegelia</taxon>
    </lineage>
</organism>
<comment type="subunit">
    <text evidence="3">UreD, UreF and UreG form a complex that acts as a GTP-hydrolysis-dependent molecular chaperone, activating the urease apoprotein by helping to assemble the nickel containing metallocenter of UreC. The UreE protein probably delivers the nickel.</text>
</comment>
<gene>
    <name evidence="5" type="primary">ureD_2</name>
    <name evidence="3" type="synonym">ureD</name>
    <name evidence="5" type="ORF">GCM10008179_17070</name>
</gene>
<comment type="subcellular location">
    <subcellularLocation>
        <location evidence="3">Cytoplasm</location>
    </subcellularLocation>
</comment>
<keyword evidence="3" id="KW-0996">Nickel insertion</keyword>
<dbReference type="AlphaFoldDB" id="A0A9W6J2F6"/>
<comment type="caution">
    <text evidence="5">The sequence shown here is derived from an EMBL/GenBank/DDBJ whole genome shotgun (WGS) entry which is preliminary data.</text>
</comment>
<comment type="similarity">
    <text evidence="1 3">Belongs to the UreD family.</text>
</comment>
<proteinExistence type="inferred from homology"/>